<organism evidence="3">
    <name type="scientific">uncultured Caudovirales phage</name>
    <dbReference type="NCBI Taxonomy" id="2100421"/>
    <lineage>
        <taxon>Viruses</taxon>
        <taxon>Duplodnaviria</taxon>
        <taxon>Heunggongvirae</taxon>
        <taxon>Uroviricota</taxon>
        <taxon>Caudoviricetes</taxon>
        <taxon>Peduoviridae</taxon>
        <taxon>Maltschvirus</taxon>
        <taxon>Maltschvirus maltsch</taxon>
    </lineage>
</organism>
<dbReference type="EMBL" id="LR796712">
    <property type="protein sequence ID" value="CAB4160666.1"/>
    <property type="molecule type" value="Genomic_DNA"/>
</dbReference>
<evidence type="ECO:0000256" key="1">
    <source>
        <dbReference type="SAM" id="MobiDB-lite"/>
    </source>
</evidence>
<protein>
    <submittedName>
        <fullName evidence="3">Uncharacterized protein</fullName>
    </submittedName>
</protein>
<feature type="compositionally biased region" description="Polar residues" evidence="1">
    <location>
        <begin position="1"/>
        <end position="13"/>
    </location>
</feature>
<evidence type="ECO:0000313" key="3">
    <source>
        <dbReference type="EMBL" id="CAB5224973.1"/>
    </source>
</evidence>
<feature type="region of interest" description="Disordered" evidence="1">
    <location>
        <begin position="1"/>
        <end position="25"/>
    </location>
</feature>
<accession>A0A6J7X2F3</accession>
<evidence type="ECO:0000313" key="2">
    <source>
        <dbReference type="EMBL" id="CAB4160666.1"/>
    </source>
</evidence>
<proteinExistence type="predicted"/>
<reference evidence="3" key="1">
    <citation type="submission" date="2020-05" db="EMBL/GenBank/DDBJ databases">
        <authorList>
            <person name="Chiriac C."/>
            <person name="Salcher M."/>
            <person name="Ghai R."/>
            <person name="Kavagutti S V."/>
        </authorList>
    </citation>
    <scope>NUCLEOTIDE SEQUENCE</scope>
</reference>
<gene>
    <name evidence="2" type="ORF">UFOVP733_5</name>
    <name evidence="3" type="ORF">UFOVP743_54</name>
</gene>
<name>A0A6J7X2F3_9CAUD</name>
<dbReference type="EMBL" id="LR798336">
    <property type="protein sequence ID" value="CAB5224973.1"/>
    <property type="molecule type" value="Genomic_DNA"/>
</dbReference>
<sequence length="68" mass="8154">MQSTRSNVALQQKSTERVKKHREQAKKMGYKRKIYWVSEATEFKLKKYAALRKKSECKIIDDLMKNVF</sequence>